<dbReference type="SMART" id="SM00564">
    <property type="entry name" value="PQQ"/>
    <property type="match status" value="5"/>
</dbReference>
<dbReference type="SUPFAM" id="SSF46626">
    <property type="entry name" value="Cytochrome c"/>
    <property type="match status" value="1"/>
</dbReference>
<dbReference type="InterPro" id="IPR011047">
    <property type="entry name" value="Quinoprotein_ADH-like_sf"/>
</dbReference>
<dbReference type="Pfam" id="PF13442">
    <property type="entry name" value="Cytochrome_CBB3"/>
    <property type="match status" value="1"/>
</dbReference>
<organism evidence="11 12">
    <name type="scientific">Luminiphilus syltensis NOR5-1B</name>
    <dbReference type="NCBI Taxonomy" id="565045"/>
    <lineage>
        <taxon>Bacteria</taxon>
        <taxon>Pseudomonadati</taxon>
        <taxon>Pseudomonadota</taxon>
        <taxon>Gammaproteobacteria</taxon>
        <taxon>Cellvibrionales</taxon>
        <taxon>Halieaceae</taxon>
        <taxon>Luminiphilus</taxon>
    </lineage>
</organism>
<evidence type="ECO:0000256" key="3">
    <source>
        <dbReference type="ARBA" id="ARBA00022617"/>
    </source>
</evidence>
<evidence type="ECO:0000256" key="7">
    <source>
        <dbReference type="ARBA" id="ARBA00023004"/>
    </source>
</evidence>
<keyword evidence="4 8" id="KW-0479">Metal-binding</keyword>
<dbReference type="STRING" id="565045.NOR51B_409"/>
<evidence type="ECO:0000256" key="1">
    <source>
        <dbReference type="ARBA" id="ARBA00001931"/>
    </source>
</evidence>
<proteinExistence type="inferred from homology"/>
<dbReference type="Proteomes" id="UP000004699">
    <property type="component" value="Unassembled WGS sequence"/>
</dbReference>
<evidence type="ECO:0000256" key="2">
    <source>
        <dbReference type="ARBA" id="ARBA00008156"/>
    </source>
</evidence>
<name>B8KQF5_9GAMM</name>
<feature type="chain" id="PRO_5002873377" evidence="9">
    <location>
        <begin position="24"/>
        <end position="693"/>
    </location>
</feature>
<dbReference type="Pfam" id="PF01011">
    <property type="entry name" value="PQQ"/>
    <property type="match status" value="2"/>
</dbReference>
<comment type="cofactor">
    <cofactor evidence="1">
        <name>pyrroloquinoline quinone</name>
        <dbReference type="ChEBI" id="CHEBI:58442"/>
    </cofactor>
</comment>
<dbReference type="Gene3D" id="1.10.760.10">
    <property type="entry name" value="Cytochrome c-like domain"/>
    <property type="match status" value="1"/>
</dbReference>
<dbReference type="SUPFAM" id="SSF50998">
    <property type="entry name" value="Quinoprotein alcohol dehydrogenase-like"/>
    <property type="match status" value="1"/>
</dbReference>
<dbReference type="GO" id="GO:0009055">
    <property type="term" value="F:electron transfer activity"/>
    <property type="evidence" value="ECO:0007669"/>
    <property type="project" value="InterPro"/>
</dbReference>
<dbReference type="HOGENOM" id="CLU_018478_0_2_6"/>
<evidence type="ECO:0000256" key="6">
    <source>
        <dbReference type="ARBA" id="ARBA00023002"/>
    </source>
</evidence>
<dbReference type="EMBL" id="DS999411">
    <property type="protein sequence ID" value="EED34472.1"/>
    <property type="molecule type" value="Genomic_DNA"/>
</dbReference>
<dbReference type="Gene3D" id="2.140.10.10">
    <property type="entry name" value="Quinoprotein alcohol dehydrogenase-like superfamily"/>
    <property type="match status" value="1"/>
</dbReference>
<dbReference type="GO" id="GO:0046872">
    <property type="term" value="F:metal ion binding"/>
    <property type="evidence" value="ECO:0007669"/>
    <property type="project" value="UniProtKB-KW"/>
</dbReference>
<dbReference type="RefSeq" id="WP_009019220.1">
    <property type="nucleotide sequence ID" value="NZ_DS999411.1"/>
</dbReference>
<keyword evidence="3 8" id="KW-0349">Heme</keyword>
<dbReference type="PANTHER" id="PTHR32303">
    <property type="entry name" value="QUINOPROTEIN ALCOHOL DEHYDROGENASE (CYTOCHROME C)"/>
    <property type="match status" value="1"/>
</dbReference>
<keyword evidence="12" id="KW-1185">Reference proteome</keyword>
<dbReference type="InterPro" id="IPR009056">
    <property type="entry name" value="Cyt_c-like_dom"/>
</dbReference>
<evidence type="ECO:0000256" key="9">
    <source>
        <dbReference type="SAM" id="SignalP"/>
    </source>
</evidence>
<evidence type="ECO:0000313" key="12">
    <source>
        <dbReference type="Proteomes" id="UP000004699"/>
    </source>
</evidence>
<dbReference type="InterPro" id="IPR018391">
    <property type="entry name" value="PQQ_b-propeller_rpt"/>
</dbReference>
<evidence type="ECO:0000259" key="10">
    <source>
        <dbReference type="PROSITE" id="PS51007"/>
    </source>
</evidence>
<accession>B8KQF5</accession>
<evidence type="ECO:0000256" key="8">
    <source>
        <dbReference type="PROSITE-ProRule" id="PRU00433"/>
    </source>
</evidence>
<dbReference type="GO" id="GO:0016491">
    <property type="term" value="F:oxidoreductase activity"/>
    <property type="evidence" value="ECO:0007669"/>
    <property type="project" value="UniProtKB-KW"/>
</dbReference>
<protein>
    <submittedName>
        <fullName evidence="11">Pyrrolo-quinoline quinone</fullName>
    </submittedName>
</protein>
<dbReference type="GO" id="GO:0020037">
    <property type="term" value="F:heme binding"/>
    <property type="evidence" value="ECO:0007669"/>
    <property type="project" value="InterPro"/>
</dbReference>
<gene>
    <name evidence="11" type="ORF">NOR51B_409</name>
</gene>
<evidence type="ECO:0000313" key="11">
    <source>
        <dbReference type="EMBL" id="EED34472.1"/>
    </source>
</evidence>
<evidence type="ECO:0000256" key="4">
    <source>
        <dbReference type="ARBA" id="ARBA00022723"/>
    </source>
</evidence>
<dbReference type="InterPro" id="IPR002372">
    <property type="entry name" value="PQQ_rpt_dom"/>
</dbReference>
<sequence>MRCYPFAAVIAGATALVSVSSFAADIDVESLYGGQCSGCHSVTLRGSAHGAPLSGLAFVEKWGPQSAQALFTYLKQNMPPGQSGKLSDDQHRALAQFIIAENGVKLEGSNLASSSIDINTDSAAEPLETVEFRSADAIDQIARSAGRFQNQVLPDFRPVSQAMLNNPPPGDWLTWRRTSDGHAHSPLDEINRENVAQLQLAWSLTMSAGSNQGTPLIHDGVMFLTHPNNRIQAVEAATGTLLWDYQYDFPPGARMLGGPTRNIAIYGDKVFLATYDAALVAIDATSGEEVWRTVKADYTQAYTHSAGPIIADGIVISGINGCELFTEDGCFITGHDPDTGEELWRTQTLAEPGTEAYESWGDIAPDRRGGGDSWIAGSYDPDLNLFFIGVSQAKPWVAVSRGMSVDDAALYTNSTLAIDPKSGEIVWYFQHIPGETIDMEVGFERVLVDIDGQKMLLTVGKDGILWKLDRKTGEFRALLETAEQTIFESVNPETGALTYRADIANAKIDETFSACPGIYGGQNWQASAFDQGSHLLFLPSHQLCSDMTPRRVDLGAGGGGYGADSVTYPMPGKEDAMGALIAVDVSTMDIKWKAEQPALFLTGALSTEGGLVFVGDLDRGFKAYDAASGEPIWSTRLGAPAHGYPVSYAVDGKQYIAVLSGIGVFRAMTAQLYPEMYQPSGGEAIYVFELPGK</sequence>
<dbReference type="OrthoDB" id="9794322at2"/>
<reference evidence="12" key="1">
    <citation type="journal article" date="2013" name="BMC Microbiol.">
        <title>Taxonomy and evolution of bacteriochlorophyll a-containing members of the OM60/NOR5 clade of marine gammaproteobacteria: description of Luminiphilus syltensis gen. nov., sp. nov., reclassification of Haliea rubra as Pseudohaliea rubra gen. nov., comb. nov., and emendation of Chromatocurvus halotolerans.</title>
        <authorList>
            <person name="Spring S."/>
            <person name="Riedel T."/>
            <person name="Sproer C."/>
            <person name="Yan S."/>
            <person name="Harder J."/>
            <person name="Fuchs B.M."/>
        </authorList>
    </citation>
    <scope>NUCLEOTIDE SEQUENCE [LARGE SCALE GENOMIC DNA]</scope>
    <source>
        <strain evidence="12">NOR51-B</strain>
    </source>
</reference>
<keyword evidence="7 8" id="KW-0408">Iron</keyword>
<evidence type="ECO:0000256" key="5">
    <source>
        <dbReference type="ARBA" id="ARBA00022729"/>
    </source>
</evidence>
<dbReference type="PROSITE" id="PS51007">
    <property type="entry name" value="CYTC"/>
    <property type="match status" value="1"/>
</dbReference>
<dbReference type="eggNOG" id="COG3258">
    <property type="taxonomic scope" value="Bacteria"/>
</dbReference>
<feature type="signal peptide" evidence="9">
    <location>
        <begin position="1"/>
        <end position="23"/>
    </location>
</feature>
<keyword evidence="5 9" id="KW-0732">Signal</keyword>
<dbReference type="AlphaFoldDB" id="B8KQF5"/>
<feature type="domain" description="Cytochrome c" evidence="10">
    <location>
        <begin position="7"/>
        <end position="102"/>
    </location>
</feature>
<dbReference type="InterPro" id="IPR036909">
    <property type="entry name" value="Cyt_c-like_dom_sf"/>
</dbReference>
<comment type="similarity">
    <text evidence="2">Belongs to the bacterial PQQ dehydrogenase family.</text>
</comment>
<dbReference type="eggNOG" id="COG4993">
    <property type="taxonomic scope" value="Bacteria"/>
</dbReference>
<keyword evidence="6" id="KW-0560">Oxidoreductase</keyword>